<evidence type="ECO:0000256" key="5">
    <source>
        <dbReference type="SAM" id="MobiDB-lite"/>
    </source>
</evidence>
<evidence type="ECO:0000256" key="4">
    <source>
        <dbReference type="PROSITE-ProRule" id="PRU01343"/>
    </source>
</evidence>
<dbReference type="PROSITE" id="PS51999">
    <property type="entry name" value="ZF_GRF"/>
    <property type="match status" value="1"/>
</dbReference>
<evidence type="ECO:0000256" key="1">
    <source>
        <dbReference type="ARBA" id="ARBA00022723"/>
    </source>
</evidence>
<feature type="compositionally biased region" description="Polar residues" evidence="5">
    <location>
        <begin position="1"/>
        <end position="14"/>
    </location>
</feature>
<proteinExistence type="predicted"/>
<dbReference type="PANTHER" id="PTHR33248">
    <property type="entry name" value="ZINC ION-BINDING PROTEIN"/>
    <property type="match status" value="1"/>
</dbReference>
<accession>A0A7J8T2E4</accession>
<feature type="domain" description="GRF-type" evidence="6">
    <location>
        <begin position="47"/>
        <end position="91"/>
    </location>
</feature>
<evidence type="ECO:0000256" key="3">
    <source>
        <dbReference type="ARBA" id="ARBA00022833"/>
    </source>
</evidence>
<gene>
    <name evidence="7" type="ORF">Godav_001132</name>
</gene>
<keyword evidence="2 4" id="KW-0863">Zinc-finger</keyword>
<dbReference type="GO" id="GO:0008270">
    <property type="term" value="F:zinc ion binding"/>
    <property type="evidence" value="ECO:0007669"/>
    <property type="project" value="UniProtKB-KW"/>
</dbReference>
<keyword evidence="1" id="KW-0479">Metal-binding</keyword>
<keyword evidence="3" id="KW-0862">Zinc</keyword>
<reference evidence="7 8" key="1">
    <citation type="journal article" date="2019" name="Genome Biol. Evol.">
        <title>Insights into the evolution of the New World diploid cottons (Gossypium, subgenus Houzingenia) based on genome sequencing.</title>
        <authorList>
            <person name="Grover C.E."/>
            <person name="Arick M.A. 2nd"/>
            <person name="Thrash A."/>
            <person name="Conover J.L."/>
            <person name="Sanders W.S."/>
            <person name="Peterson D.G."/>
            <person name="Frelichowski J.E."/>
            <person name="Scheffler J.A."/>
            <person name="Scheffler B.E."/>
            <person name="Wendel J.F."/>
        </authorList>
    </citation>
    <scope>NUCLEOTIDE SEQUENCE [LARGE SCALE GENOMIC DNA]</scope>
    <source>
        <strain evidence="7">27</strain>
        <tissue evidence="7">Leaf</tissue>
    </source>
</reference>
<comment type="caution">
    <text evidence="7">The sequence shown here is derived from an EMBL/GenBank/DDBJ whole genome shotgun (WGS) entry which is preliminary data.</text>
</comment>
<name>A0A7J8T2E4_GOSDV</name>
<evidence type="ECO:0000313" key="7">
    <source>
        <dbReference type="EMBL" id="MBA0632373.1"/>
    </source>
</evidence>
<evidence type="ECO:0000256" key="2">
    <source>
        <dbReference type="ARBA" id="ARBA00022771"/>
    </source>
</evidence>
<keyword evidence="8" id="KW-1185">Reference proteome</keyword>
<dbReference type="Proteomes" id="UP000593561">
    <property type="component" value="Unassembled WGS sequence"/>
</dbReference>
<dbReference type="AlphaFoldDB" id="A0A7J8T2E4"/>
<feature type="compositionally biased region" description="Basic residues" evidence="5">
    <location>
        <begin position="19"/>
        <end position="29"/>
    </location>
</feature>
<dbReference type="EMBL" id="JABFAC010000013">
    <property type="protein sequence ID" value="MBA0632373.1"/>
    <property type="molecule type" value="Genomic_DNA"/>
</dbReference>
<sequence length="106" mass="12512">MVDYSQFNSPTSTNLGLEKKKKMMRRRRRREIRRRGKINMPEVILVCYCGNPAKLNTSWPNDNLGRRFFGCKKIGSGFRKPCQFFTWFNPPLTPRSRIVLLGLQKM</sequence>
<protein>
    <recommendedName>
        <fullName evidence="6">GRF-type domain-containing protein</fullName>
    </recommendedName>
</protein>
<evidence type="ECO:0000313" key="8">
    <source>
        <dbReference type="Proteomes" id="UP000593561"/>
    </source>
</evidence>
<evidence type="ECO:0000259" key="6">
    <source>
        <dbReference type="PROSITE" id="PS51999"/>
    </source>
</evidence>
<feature type="region of interest" description="Disordered" evidence="5">
    <location>
        <begin position="1"/>
        <end position="29"/>
    </location>
</feature>
<organism evidence="7 8">
    <name type="scientific">Gossypium davidsonii</name>
    <name type="common">Davidson's cotton</name>
    <name type="synonym">Gossypium klotzschianum subsp. davidsonii</name>
    <dbReference type="NCBI Taxonomy" id="34287"/>
    <lineage>
        <taxon>Eukaryota</taxon>
        <taxon>Viridiplantae</taxon>
        <taxon>Streptophyta</taxon>
        <taxon>Embryophyta</taxon>
        <taxon>Tracheophyta</taxon>
        <taxon>Spermatophyta</taxon>
        <taxon>Magnoliopsida</taxon>
        <taxon>eudicotyledons</taxon>
        <taxon>Gunneridae</taxon>
        <taxon>Pentapetalae</taxon>
        <taxon>rosids</taxon>
        <taxon>malvids</taxon>
        <taxon>Malvales</taxon>
        <taxon>Malvaceae</taxon>
        <taxon>Malvoideae</taxon>
        <taxon>Gossypium</taxon>
    </lineage>
</organism>
<dbReference type="InterPro" id="IPR010666">
    <property type="entry name" value="Znf_GRF"/>
</dbReference>